<evidence type="ECO:0000256" key="7">
    <source>
        <dbReference type="ARBA" id="ARBA00023170"/>
    </source>
</evidence>
<feature type="transmembrane region" description="Helical" evidence="10">
    <location>
        <begin position="646"/>
        <end position="666"/>
    </location>
</feature>
<dbReference type="Ensembl" id="ENSPTXT00000017099.1">
    <property type="protein sequence ID" value="ENSPTXP00000016590.1"/>
    <property type="gene ID" value="ENSPTXG00000011424.1"/>
</dbReference>
<keyword evidence="3 10" id="KW-0812">Transmembrane</keyword>
<evidence type="ECO:0000256" key="10">
    <source>
        <dbReference type="SAM" id="Phobius"/>
    </source>
</evidence>
<evidence type="ECO:0000256" key="8">
    <source>
        <dbReference type="ARBA" id="ARBA00023180"/>
    </source>
</evidence>
<dbReference type="InterPro" id="IPR001828">
    <property type="entry name" value="ANF_lig-bd_rcpt"/>
</dbReference>
<dbReference type="PROSITE" id="PS50259">
    <property type="entry name" value="G_PROTEIN_RECEP_F3_4"/>
    <property type="match status" value="1"/>
</dbReference>
<evidence type="ECO:0000256" key="3">
    <source>
        <dbReference type="ARBA" id="ARBA00022692"/>
    </source>
</evidence>
<organism evidence="12 13">
    <name type="scientific">Pseudonaja textilis</name>
    <name type="common">Eastern brown snake</name>
    <dbReference type="NCBI Taxonomy" id="8673"/>
    <lineage>
        <taxon>Eukaryota</taxon>
        <taxon>Metazoa</taxon>
        <taxon>Chordata</taxon>
        <taxon>Craniata</taxon>
        <taxon>Vertebrata</taxon>
        <taxon>Euteleostomi</taxon>
        <taxon>Lepidosauria</taxon>
        <taxon>Squamata</taxon>
        <taxon>Bifurcata</taxon>
        <taxon>Unidentata</taxon>
        <taxon>Episquamata</taxon>
        <taxon>Toxicofera</taxon>
        <taxon>Serpentes</taxon>
        <taxon>Colubroidea</taxon>
        <taxon>Elapidae</taxon>
        <taxon>Hydrophiinae</taxon>
        <taxon>Pseudonaja</taxon>
    </lineage>
</organism>
<feature type="transmembrane region" description="Helical" evidence="10">
    <location>
        <begin position="103"/>
        <end position="129"/>
    </location>
</feature>
<dbReference type="InterPro" id="IPR028082">
    <property type="entry name" value="Peripla_BP_I"/>
</dbReference>
<evidence type="ECO:0000256" key="1">
    <source>
        <dbReference type="ARBA" id="ARBA00004651"/>
    </source>
</evidence>
<dbReference type="PANTHER" id="PTHR24061">
    <property type="entry name" value="CALCIUM-SENSING RECEPTOR-RELATED"/>
    <property type="match status" value="1"/>
</dbReference>
<keyword evidence="9" id="KW-0807">Transducer</keyword>
<dbReference type="InterPro" id="IPR017978">
    <property type="entry name" value="GPCR_3_C"/>
</dbReference>
<reference evidence="12" key="1">
    <citation type="submission" date="2025-08" db="UniProtKB">
        <authorList>
            <consortium name="Ensembl"/>
        </authorList>
    </citation>
    <scope>IDENTIFICATION</scope>
</reference>
<keyword evidence="7" id="KW-0675">Receptor</keyword>
<dbReference type="PRINTS" id="PR01535">
    <property type="entry name" value="VOMERONASL2R"/>
</dbReference>
<dbReference type="Gene3D" id="3.40.50.2300">
    <property type="match status" value="2"/>
</dbReference>
<dbReference type="SUPFAM" id="SSF53822">
    <property type="entry name" value="Periplasmic binding protein-like I"/>
    <property type="match status" value="1"/>
</dbReference>
<comment type="subcellular location">
    <subcellularLocation>
        <location evidence="1">Cell membrane</location>
        <topology evidence="1">Multi-pass membrane protein</topology>
    </subcellularLocation>
</comment>
<dbReference type="AlphaFoldDB" id="A0A670YXS5"/>
<feature type="transmembrane region" description="Helical" evidence="10">
    <location>
        <begin position="62"/>
        <end position="83"/>
    </location>
</feature>
<dbReference type="FunFam" id="3.40.50.2300:FF:000024">
    <property type="entry name" value="Vomeronasal 2, receptor 73"/>
    <property type="match status" value="1"/>
</dbReference>
<feature type="transmembrane region" description="Helical" evidence="10">
    <location>
        <begin position="523"/>
        <end position="547"/>
    </location>
</feature>
<keyword evidence="5" id="KW-0297">G-protein coupled receptor</keyword>
<feature type="transmembrane region" description="Helical" evidence="10">
    <location>
        <begin position="567"/>
        <end position="586"/>
    </location>
</feature>
<dbReference type="InterPro" id="IPR038550">
    <property type="entry name" value="GPCR_3_9-Cys_sf"/>
</dbReference>
<dbReference type="Pfam" id="PF00003">
    <property type="entry name" value="7tm_3"/>
    <property type="match status" value="1"/>
</dbReference>
<keyword evidence="6 10" id="KW-0472">Membrane</keyword>
<dbReference type="InterPro" id="IPR004073">
    <property type="entry name" value="GPCR_3_vmron_rcpt_2"/>
</dbReference>
<feature type="domain" description="G-protein coupled receptors family 3 profile" evidence="11">
    <location>
        <begin position="481"/>
        <end position="716"/>
    </location>
</feature>
<feature type="transmembrane region" description="Helical" evidence="10">
    <location>
        <begin position="678"/>
        <end position="702"/>
    </location>
</feature>
<evidence type="ECO:0000256" key="9">
    <source>
        <dbReference type="ARBA" id="ARBA00023224"/>
    </source>
</evidence>
<keyword evidence="8" id="KW-0325">Glycoprotein</keyword>
<evidence type="ECO:0000256" key="4">
    <source>
        <dbReference type="ARBA" id="ARBA00022989"/>
    </source>
</evidence>
<feature type="transmembrane region" description="Helical" evidence="10">
    <location>
        <begin position="611"/>
        <end position="634"/>
    </location>
</feature>
<evidence type="ECO:0000256" key="6">
    <source>
        <dbReference type="ARBA" id="ARBA00023136"/>
    </source>
</evidence>
<evidence type="ECO:0000259" key="11">
    <source>
        <dbReference type="PROSITE" id="PS50259"/>
    </source>
</evidence>
<keyword evidence="4 10" id="KW-1133">Transmembrane helix</keyword>
<dbReference type="InterPro" id="IPR017979">
    <property type="entry name" value="GPCR_3_CS"/>
</dbReference>
<protein>
    <recommendedName>
        <fullName evidence="11">G-protein coupled receptors family 3 profile domain-containing protein</fullName>
    </recommendedName>
</protein>
<dbReference type="Proteomes" id="UP000472273">
    <property type="component" value="Unplaced"/>
</dbReference>
<evidence type="ECO:0000313" key="13">
    <source>
        <dbReference type="Proteomes" id="UP000472273"/>
    </source>
</evidence>
<name>A0A670YXS5_PSETE</name>
<keyword evidence="2" id="KW-1003">Cell membrane</keyword>
<accession>A0A670YXS5</accession>
<proteinExistence type="predicted"/>
<sequence>ILALAFTIKQINETPQILPNTTLGFHIFNSNFSPSWTYFASMVLPFTQGKFIPNYKCGITNILAAVIGAPDISLHMVTVLGIYKVPQVRCPEDIHYHFAIPPQTLICFSLGLLQLLLYFRWIWIGILVVKDEKGEKFLQEVIPTFSEDGICVEFIAEFPNVAFYSDFSETVAEGVDVYHILMKSTANVIILYGEIQSLAFLRTFLQFSAVEDIPRKKKIWLITAETDYTSTSFQKSWDIHFLHGALSFAVHTKEVQNFQEFLQNLNLSNNQNDNFQKDFWEQAFSCFFSNSEKEEFEKKCTGQEKLENLPTSVFETHMSGQSYNIYNAVYAVAHALQSLSIKIDGKSQSSKCGMPQQSEIQLHSFLRSIRFNNSVGEKISFDENGEFIGGFDIINWITFPNQSFLRVKVGVIDPKGPADKFFNISIDSITWPALPLSLCNDPCETGYSKVKKEGQLFCCYDYDCSPCPEDQYPNPTKNTYTPIVKANNRNLTYALLVSLLISFLCDFLFVGRPNTIVCLLRQPAFGLIFSVAVSCVLAKTFVVVLAFMATKPGSRLRKWVGRRMVGFILLSCSLVQLSFCAVWLITSPPYPDFDVLSMSEEVILECNEDSVMFYCVLGFMGFLALISFSAAFLARNLPDSFNEAKFITFSMLVFCSVWLCFIPTYLSTRGKYTLAVEIFSMISSSAGLLMCIFLPKCFIIVIRPELNDKHQLIKRKF</sequence>
<dbReference type="PANTHER" id="PTHR24061:SF599">
    <property type="entry name" value="G-PROTEIN COUPLED RECEPTORS FAMILY 3 PROFILE DOMAIN-CONTAINING PROTEIN"/>
    <property type="match status" value="1"/>
</dbReference>
<reference evidence="12" key="2">
    <citation type="submission" date="2025-09" db="UniProtKB">
        <authorList>
            <consortium name="Ensembl"/>
        </authorList>
    </citation>
    <scope>IDENTIFICATION</scope>
</reference>
<dbReference type="GeneTree" id="ENSGT00950000182788"/>
<gene>
    <name evidence="12" type="primary">LOC113451729</name>
</gene>
<dbReference type="InterPro" id="IPR000068">
    <property type="entry name" value="GPCR_3_Ca_sens_rcpt-rel"/>
</dbReference>
<evidence type="ECO:0000256" key="2">
    <source>
        <dbReference type="ARBA" id="ARBA00022475"/>
    </source>
</evidence>
<evidence type="ECO:0000256" key="5">
    <source>
        <dbReference type="ARBA" id="ARBA00023040"/>
    </source>
</evidence>
<dbReference type="PRINTS" id="PR00248">
    <property type="entry name" value="GPCRMGR"/>
</dbReference>
<dbReference type="Gene3D" id="2.10.50.30">
    <property type="entry name" value="GPCR, family 3, nine cysteines domain"/>
    <property type="match status" value="1"/>
</dbReference>
<evidence type="ECO:0000313" key="12">
    <source>
        <dbReference type="Ensembl" id="ENSPTXP00000016590.1"/>
    </source>
</evidence>
<dbReference type="PROSITE" id="PS00981">
    <property type="entry name" value="G_PROTEIN_RECEP_F3_3"/>
    <property type="match status" value="1"/>
</dbReference>
<feature type="transmembrane region" description="Helical" evidence="10">
    <location>
        <begin position="491"/>
        <end position="511"/>
    </location>
</feature>
<dbReference type="Pfam" id="PF01094">
    <property type="entry name" value="ANF_receptor"/>
    <property type="match status" value="1"/>
</dbReference>
<dbReference type="InterPro" id="IPR000337">
    <property type="entry name" value="GPCR_3"/>
</dbReference>
<dbReference type="GO" id="GO:0004930">
    <property type="term" value="F:G protein-coupled receptor activity"/>
    <property type="evidence" value="ECO:0007669"/>
    <property type="project" value="UniProtKB-KW"/>
</dbReference>
<keyword evidence="13" id="KW-1185">Reference proteome</keyword>
<dbReference type="GO" id="GO:0005886">
    <property type="term" value="C:plasma membrane"/>
    <property type="evidence" value="ECO:0007669"/>
    <property type="project" value="UniProtKB-SubCell"/>
</dbReference>